<evidence type="ECO:0000256" key="2">
    <source>
        <dbReference type="SAM" id="Phobius"/>
    </source>
</evidence>
<reference evidence="4 5" key="1">
    <citation type="submission" date="2023-06" db="EMBL/GenBank/DDBJ databases">
        <title>Cellulomonas sp. MW4 Whole genome sequence.</title>
        <authorList>
            <person name="Park S."/>
        </authorList>
    </citation>
    <scope>NUCLEOTIDE SEQUENCE [LARGE SCALE GENOMIC DNA]</scope>
    <source>
        <strain evidence="4 5">MW4</strain>
    </source>
</reference>
<proteinExistence type="predicted"/>
<feature type="region of interest" description="Disordered" evidence="1">
    <location>
        <begin position="601"/>
        <end position="646"/>
    </location>
</feature>
<evidence type="ECO:0000256" key="3">
    <source>
        <dbReference type="SAM" id="SignalP"/>
    </source>
</evidence>
<name>A0ABT7SIA7_9CELL</name>
<feature type="transmembrane region" description="Helical" evidence="2">
    <location>
        <begin position="429"/>
        <end position="447"/>
    </location>
</feature>
<keyword evidence="2" id="KW-0472">Membrane</keyword>
<keyword evidence="3" id="KW-0732">Signal</keyword>
<feature type="transmembrane region" description="Helical" evidence="2">
    <location>
        <begin position="181"/>
        <end position="202"/>
    </location>
</feature>
<evidence type="ECO:0000313" key="5">
    <source>
        <dbReference type="Proteomes" id="UP001529338"/>
    </source>
</evidence>
<organism evidence="4 5">
    <name type="scientific">Cellulomonas alba</name>
    <dbReference type="NCBI Taxonomy" id="3053467"/>
    <lineage>
        <taxon>Bacteria</taxon>
        <taxon>Bacillati</taxon>
        <taxon>Actinomycetota</taxon>
        <taxon>Actinomycetes</taxon>
        <taxon>Micrococcales</taxon>
        <taxon>Cellulomonadaceae</taxon>
        <taxon>Cellulomonas</taxon>
    </lineage>
</organism>
<sequence length="707" mass="73891">MIRRAVMTAALAVGLTVGGPALAASAASAPAVGPVLTKACAPAPEPASPFDGLPGKLYGKPATATDADPFTDRNVKIADVYGYSYHWVNYDNGCLPGSDALPKVQTSVANALMSGSASVSAFTHSLFSVVVTPDFLAPLDGVLTAATSAIKGGLWDPWVTAMLVIVGSGVLIAATRAQVSAAVTTAGWALLVLVTATFVMSYPVSSARAVDQLVQTTIATSARGVGAAEETPGPPGTNRAQAALDDMFDTINRDTCYNEWLDGTVGSSDSAIARTYGPDLFRASHLSWREAETVKDDPSAGQAIIQAKKDLWVKTASSVERDDSGAYQQLTGNNGRWDAAATVVLRVGVTMPFLAVAAVFIVIAYIATRVFVPLAPAFGVLGLLYVTQDWVIGVLKQVGRFVVLGPAFFVAALANLLLDTAVLDSHLAFGLQLVIVAAIPIVLFKLLRPGRAMPGSRAARRMARSGIGTLFNGFVTHKAVRDAVDDGQAKGGNPDLGGPEDLRRKPSTYRIVNAKGAPVAVGDAHEIAMTGAPRRELPTAPAPRELTDAAAAAGTGRYLDRQRELPEGQQPEHALPRRSRRELAIVGGGDALNDQSSAREIAGSAARDAGPMGSRRAASAELDGEHGGTREQLRSHPPIGPEERDVDLAAPVDKNAPRGEVLGHSVELPPGVVEATARYDAAGRPVFEIWRPPTGAHAKADEPEEYL</sequence>
<feature type="region of interest" description="Disordered" evidence="1">
    <location>
        <begin position="485"/>
        <end position="504"/>
    </location>
</feature>
<evidence type="ECO:0000313" key="4">
    <source>
        <dbReference type="EMBL" id="MDM7855799.1"/>
    </source>
</evidence>
<keyword evidence="2" id="KW-0812">Transmembrane</keyword>
<keyword evidence="5" id="KW-1185">Reference proteome</keyword>
<dbReference type="Proteomes" id="UP001529338">
    <property type="component" value="Unassembled WGS sequence"/>
</dbReference>
<evidence type="ECO:0000256" key="1">
    <source>
        <dbReference type="SAM" id="MobiDB-lite"/>
    </source>
</evidence>
<feature type="compositionally biased region" description="Basic and acidic residues" evidence="1">
    <location>
        <begin position="623"/>
        <end position="634"/>
    </location>
</feature>
<evidence type="ECO:0008006" key="6">
    <source>
        <dbReference type="Google" id="ProtNLM"/>
    </source>
</evidence>
<feature type="transmembrane region" description="Helical" evidence="2">
    <location>
        <begin position="398"/>
        <end position="417"/>
    </location>
</feature>
<dbReference type="RefSeq" id="WP_289455805.1">
    <property type="nucleotide sequence ID" value="NZ_JAUCGQ010000002.1"/>
</dbReference>
<feature type="transmembrane region" description="Helical" evidence="2">
    <location>
        <begin position="155"/>
        <end position="174"/>
    </location>
</feature>
<comment type="caution">
    <text evidence="4">The sequence shown here is derived from an EMBL/GenBank/DDBJ whole genome shotgun (WGS) entry which is preliminary data.</text>
</comment>
<feature type="chain" id="PRO_5046038091" description="TrbL/VirB6 plasmid conjugal transfer protein" evidence="3">
    <location>
        <begin position="24"/>
        <end position="707"/>
    </location>
</feature>
<accession>A0ABT7SIA7</accession>
<protein>
    <recommendedName>
        <fullName evidence="6">TrbL/VirB6 plasmid conjugal transfer protein</fullName>
    </recommendedName>
</protein>
<feature type="transmembrane region" description="Helical" evidence="2">
    <location>
        <begin position="353"/>
        <end position="386"/>
    </location>
</feature>
<dbReference type="EMBL" id="JAUCGQ010000002">
    <property type="protein sequence ID" value="MDM7855799.1"/>
    <property type="molecule type" value="Genomic_DNA"/>
</dbReference>
<feature type="signal peptide" evidence="3">
    <location>
        <begin position="1"/>
        <end position="23"/>
    </location>
</feature>
<gene>
    <name evidence="4" type="ORF">QRT04_12740</name>
</gene>
<keyword evidence="2" id="KW-1133">Transmembrane helix</keyword>